<dbReference type="PANTHER" id="PTHR11049">
    <property type="entry name" value="ACYL COENZYME A THIOESTER HYDROLASE"/>
    <property type="match status" value="1"/>
</dbReference>
<dbReference type="GO" id="GO:0006637">
    <property type="term" value="P:acyl-CoA metabolic process"/>
    <property type="evidence" value="ECO:0007669"/>
    <property type="project" value="TreeGrafter"/>
</dbReference>
<protein>
    <submittedName>
        <fullName evidence="6">Acyl-CoA thioesterase</fullName>
    </submittedName>
</protein>
<name>A0A8J6TEF5_9BACT</name>
<dbReference type="GO" id="GO:0005829">
    <property type="term" value="C:cytosol"/>
    <property type="evidence" value="ECO:0007669"/>
    <property type="project" value="TreeGrafter"/>
</dbReference>
<feature type="domain" description="HotDog ACOT-type" evidence="5">
    <location>
        <begin position="9"/>
        <end position="121"/>
    </location>
</feature>
<dbReference type="InterPro" id="IPR029069">
    <property type="entry name" value="HotDog_dom_sf"/>
</dbReference>
<evidence type="ECO:0000313" key="7">
    <source>
        <dbReference type="Proteomes" id="UP000599024"/>
    </source>
</evidence>
<evidence type="ECO:0000256" key="4">
    <source>
        <dbReference type="SAM" id="MobiDB-lite"/>
    </source>
</evidence>
<sequence length="161" mass="18068">MNQAENQNNRPCITMAHMMMPQHANPHGNVHGGVIMKFIDDAAAVIGQRHTRSTVVTAAIDSLSFHRPVYIGNLLTLRAALNLTGKTSMEIGVRVEAEDLIAGTTSHIASAYLTFVAIDEKNHPLELTPHLPQTAEEERRHREALERRRHRDLLRKQNKSK</sequence>
<dbReference type="Proteomes" id="UP000599024">
    <property type="component" value="Unassembled WGS sequence"/>
</dbReference>
<dbReference type="NCBIfam" id="TIGR00369">
    <property type="entry name" value="unchar_dom_1"/>
    <property type="match status" value="1"/>
</dbReference>
<feature type="compositionally biased region" description="Basic and acidic residues" evidence="4">
    <location>
        <begin position="136"/>
        <end position="146"/>
    </location>
</feature>
<dbReference type="CDD" id="cd03442">
    <property type="entry name" value="BFIT_BACH"/>
    <property type="match status" value="1"/>
</dbReference>
<dbReference type="EMBL" id="JACNLK010000080">
    <property type="protein sequence ID" value="MBC8209169.1"/>
    <property type="molecule type" value="Genomic_DNA"/>
</dbReference>
<dbReference type="InterPro" id="IPR003736">
    <property type="entry name" value="PAAI_dom"/>
</dbReference>
<evidence type="ECO:0000256" key="1">
    <source>
        <dbReference type="ARBA" id="ARBA00010458"/>
    </source>
</evidence>
<dbReference type="GO" id="GO:0052816">
    <property type="term" value="F:long-chain fatty acyl-CoA hydrolase activity"/>
    <property type="evidence" value="ECO:0007669"/>
    <property type="project" value="TreeGrafter"/>
</dbReference>
<comment type="similarity">
    <text evidence="1">Belongs to the acyl coenzyme A hydrolase family.</text>
</comment>
<organism evidence="6 7">
    <name type="scientific">Candidatus Desulfatifera sulfidica</name>
    <dbReference type="NCBI Taxonomy" id="2841691"/>
    <lineage>
        <taxon>Bacteria</taxon>
        <taxon>Pseudomonadati</taxon>
        <taxon>Thermodesulfobacteriota</taxon>
        <taxon>Desulfobulbia</taxon>
        <taxon>Desulfobulbales</taxon>
        <taxon>Desulfobulbaceae</taxon>
        <taxon>Candidatus Desulfatifera</taxon>
    </lineage>
</organism>
<accession>A0A8J6TEF5</accession>
<evidence type="ECO:0000256" key="2">
    <source>
        <dbReference type="ARBA" id="ARBA00022801"/>
    </source>
</evidence>
<dbReference type="Pfam" id="PF03061">
    <property type="entry name" value="4HBT"/>
    <property type="match status" value="1"/>
</dbReference>
<reference evidence="6 7" key="1">
    <citation type="submission" date="2020-08" db="EMBL/GenBank/DDBJ databases">
        <title>Bridging the membrane lipid divide: bacteria of the FCB group superphylum have the potential to synthesize archaeal ether lipids.</title>
        <authorList>
            <person name="Villanueva L."/>
            <person name="Von Meijenfeldt F.A.B."/>
            <person name="Westbye A.B."/>
            <person name="Yadav S."/>
            <person name="Hopmans E.C."/>
            <person name="Dutilh B.E."/>
            <person name="Sinninghe Damste J.S."/>
        </authorList>
    </citation>
    <scope>NUCLEOTIDE SEQUENCE [LARGE SCALE GENOMIC DNA]</scope>
    <source>
        <strain evidence="6">NIOZ-UU81</strain>
    </source>
</reference>
<dbReference type="Gene3D" id="3.10.129.10">
    <property type="entry name" value="Hotdog Thioesterase"/>
    <property type="match status" value="1"/>
</dbReference>
<gene>
    <name evidence="6" type="ORF">H8E79_08405</name>
</gene>
<proteinExistence type="inferred from homology"/>
<dbReference type="InterPro" id="IPR006683">
    <property type="entry name" value="Thioestr_dom"/>
</dbReference>
<dbReference type="AlphaFoldDB" id="A0A8J6TEF5"/>
<dbReference type="InterPro" id="IPR040170">
    <property type="entry name" value="Cytosol_ACT"/>
</dbReference>
<evidence type="ECO:0000256" key="3">
    <source>
        <dbReference type="PROSITE-ProRule" id="PRU01106"/>
    </source>
</evidence>
<keyword evidence="2 3" id="KW-0378">Hydrolase</keyword>
<dbReference type="SUPFAM" id="SSF54637">
    <property type="entry name" value="Thioesterase/thiol ester dehydrase-isomerase"/>
    <property type="match status" value="1"/>
</dbReference>
<feature type="region of interest" description="Disordered" evidence="4">
    <location>
        <begin position="128"/>
        <end position="161"/>
    </location>
</feature>
<comment type="caution">
    <text evidence="6">The sequence shown here is derived from an EMBL/GenBank/DDBJ whole genome shotgun (WGS) entry which is preliminary data.</text>
</comment>
<feature type="compositionally biased region" description="Basic residues" evidence="4">
    <location>
        <begin position="147"/>
        <end position="161"/>
    </location>
</feature>
<dbReference type="PANTHER" id="PTHR11049:SF16">
    <property type="entry name" value="PROTEIN VDLD"/>
    <property type="match status" value="1"/>
</dbReference>
<evidence type="ECO:0000259" key="5">
    <source>
        <dbReference type="PROSITE" id="PS51770"/>
    </source>
</evidence>
<dbReference type="InterPro" id="IPR033120">
    <property type="entry name" value="HOTDOG_ACOT"/>
</dbReference>
<dbReference type="PROSITE" id="PS51770">
    <property type="entry name" value="HOTDOG_ACOT"/>
    <property type="match status" value="1"/>
</dbReference>
<evidence type="ECO:0000313" key="6">
    <source>
        <dbReference type="EMBL" id="MBC8209169.1"/>
    </source>
</evidence>